<accession>A0ABM5RXI4</accession>
<dbReference type="InterPro" id="IPR017642">
    <property type="entry name" value="DNA_S_mod_DndB"/>
</dbReference>
<reference evidence="1" key="1">
    <citation type="submission" date="2016-11" db="EMBL/GenBank/DDBJ databases">
        <title>Complete Genome Sequencing of Pandoraea pulmonicola DSM 16583.</title>
        <authorList>
            <person name="Chan K.-G."/>
        </authorList>
    </citation>
    <scope>NUCLEOTIDE SEQUENCE</scope>
    <source>
        <strain evidence="1">DSM 16583</strain>
    </source>
</reference>
<organism evidence="1 2">
    <name type="scientific">Pandoraea pulmonicola</name>
    <dbReference type="NCBI Taxonomy" id="93221"/>
    <lineage>
        <taxon>Bacteria</taxon>
        <taxon>Pseudomonadati</taxon>
        <taxon>Pseudomonadota</taxon>
        <taxon>Betaproteobacteria</taxon>
        <taxon>Burkholderiales</taxon>
        <taxon>Burkholderiaceae</taxon>
        <taxon>Pandoraea</taxon>
    </lineage>
</organism>
<name>A0ABM5RXI4_PANPU</name>
<proteinExistence type="predicted"/>
<protein>
    <recommendedName>
        <fullName evidence="3">DGQHR domain</fullName>
    </recommendedName>
</protein>
<dbReference type="NCBIfam" id="TIGR03187">
    <property type="entry name" value="DGQHR"/>
    <property type="match status" value="1"/>
</dbReference>
<keyword evidence="2" id="KW-1185">Reference proteome</keyword>
<dbReference type="Pfam" id="PF14072">
    <property type="entry name" value="DndB"/>
    <property type="match status" value="1"/>
</dbReference>
<dbReference type="InterPro" id="IPR017601">
    <property type="entry name" value="DGQHR-contain_dom"/>
</dbReference>
<gene>
    <name evidence="1" type="ORF">RO07_06390</name>
</gene>
<dbReference type="Proteomes" id="UP000035086">
    <property type="component" value="Chromosome"/>
</dbReference>
<evidence type="ECO:0000313" key="2">
    <source>
        <dbReference type="Proteomes" id="UP000035086"/>
    </source>
</evidence>
<evidence type="ECO:0008006" key="3">
    <source>
        <dbReference type="Google" id="ProtNLM"/>
    </source>
</evidence>
<dbReference type="CDD" id="cd16414">
    <property type="entry name" value="dndB_like"/>
    <property type="match status" value="1"/>
</dbReference>
<evidence type="ECO:0000313" key="1">
    <source>
        <dbReference type="EMBL" id="AJC20179.2"/>
    </source>
</evidence>
<sequence>MRGTFGDWTYYSAVVSLPELARRVSFGNELHNNKELSAWIQRSLKGGRADEIADYLRKEPERFFNSLVIALYGGTPEWVPLALQEGREGSPNLGSAAESLGILELSGSEELFAVDGQHRLAGMKRLMESPPEEVAGAKSTAISDLVSVLFIAHRVDRRERTRRLFTTLNKTAIPVSKMERIALDENDVMSIAARRMVEDHAWFQSPRIALHHTNNLGSEDSVALTTIGNLYDVLRELFLEASGAKKKDLEYNRPPDAEIERYYKLATKYFERLSVVEPALAEYFNASDLKEVCQRYRSPAGGSVYFRPMGLALMTEVAMRLKKEKEGNWWDWLALLPRRLDQAPFAGTIWSYRNTMDPKHRVLCRDLLLYMCGAKTPPAAELRARWIEVRGEHVNLPRRVKELE</sequence>
<dbReference type="EMBL" id="CP010310">
    <property type="protein sequence ID" value="AJC20179.2"/>
    <property type="molecule type" value="Genomic_DNA"/>
</dbReference>